<evidence type="ECO:0000313" key="2">
    <source>
        <dbReference type="Proteomes" id="UP000712600"/>
    </source>
</evidence>
<dbReference type="AlphaFoldDB" id="A0A8S9R2A0"/>
<name>A0A8S9R2A0_BRACR</name>
<accession>A0A8S9R2A0</accession>
<proteinExistence type="predicted"/>
<comment type="caution">
    <text evidence="1">The sequence shown here is derived from an EMBL/GenBank/DDBJ whole genome shotgun (WGS) entry which is preliminary data.</text>
</comment>
<dbReference type="EMBL" id="QGKX02000996">
    <property type="protein sequence ID" value="KAF3555775.1"/>
    <property type="molecule type" value="Genomic_DNA"/>
</dbReference>
<evidence type="ECO:0000313" key="1">
    <source>
        <dbReference type="EMBL" id="KAF3555775.1"/>
    </source>
</evidence>
<dbReference type="Proteomes" id="UP000712600">
    <property type="component" value="Unassembled WGS sequence"/>
</dbReference>
<gene>
    <name evidence="1" type="ORF">F2Q69_00012114</name>
</gene>
<sequence>MLGSSVTESSEKMLGSSVKMVPVRRCWFGYESASSALTVTAFDGAVFDDDGAAFEGDGAALTVGRSTVMVRRLTVTVRCLTVTVGRSTVMVRC</sequence>
<organism evidence="1 2">
    <name type="scientific">Brassica cretica</name>
    <name type="common">Mustard</name>
    <dbReference type="NCBI Taxonomy" id="69181"/>
    <lineage>
        <taxon>Eukaryota</taxon>
        <taxon>Viridiplantae</taxon>
        <taxon>Streptophyta</taxon>
        <taxon>Embryophyta</taxon>
        <taxon>Tracheophyta</taxon>
        <taxon>Spermatophyta</taxon>
        <taxon>Magnoliopsida</taxon>
        <taxon>eudicotyledons</taxon>
        <taxon>Gunneridae</taxon>
        <taxon>Pentapetalae</taxon>
        <taxon>rosids</taxon>
        <taxon>malvids</taxon>
        <taxon>Brassicales</taxon>
        <taxon>Brassicaceae</taxon>
        <taxon>Brassiceae</taxon>
        <taxon>Brassica</taxon>
    </lineage>
</organism>
<protein>
    <submittedName>
        <fullName evidence="1">Uncharacterized protein</fullName>
    </submittedName>
</protein>
<reference evidence="1" key="1">
    <citation type="submission" date="2019-12" db="EMBL/GenBank/DDBJ databases">
        <title>Genome sequencing and annotation of Brassica cretica.</title>
        <authorList>
            <person name="Studholme D.J."/>
            <person name="Sarris P."/>
        </authorList>
    </citation>
    <scope>NUCLEOTIDE SEQUENCE</scope>
    <source>
        <strain evidence="1">PFS-109/04</strain>
        <tissue evidence="1">Leaf</tissue>
    </source>
</reference>